<dbReference type="InterPro" id="IPR003661">
    <property type="entry name" value="HisK_dim/P_dom"/>
</dbReference>
<dbReference type="SUPFAM" id="SSF55874">
    <property type="entry name" value="ATPase domain of HSP90 chaperone/DNA topoisomerase II/histidine kinase"/>
    <property type="match status" value="1"/>
</dbReference>
<dbReference type="PROSITE" id="PS50113">
    <property type="entry name" value="PAC"/>
    <property type="match status" value="2"/>
</dbReference>
<reference evidence="10 11" key="1">
    <citation type="journal article" date="2012" name="J. Bacteriol.">
        <title>Complete genome sequences of Desulfosporosinus orientis DSM765T, Desulfosporosinus youngiae DSM17734T, Desulfosporosinus meridiei DSM13257T, and Desulfosporosinus acidiphilus DSM22704T.</title>
        <authorList>
            <person name="Pester M."/>
            <person name="Brambilla E."/>
            <person name="Alazard D."/>
            <person name="Rattei T."/>
            <person name="Weinmaier T."/>
            <person name="Han J."/>
            <person name="Lucas S."/>
            <person name="Lapidus A."/>
            <person name="Cheng J.F."/>
            <person name="Goodwin L."/>
            <person name="Pitluck S."/>
            <person name="Peters L."/>
            <person name="Ovchinnikova G."/>
            <person name="Teshima H."/>
            <person name="Detter J.C."/>
            <person name="Han C.S."/>
            <person name="Tapia R."/>
            <person name="Land M.L."/>
            <person name="Hauser L."/>
            <person name="Kyrpides N.C."/>
            <person name="Ivanova N.N."/>
            <person name="Pagani I."/>
            <person name="Huntmann M."/>
            <person name="Wei C.L."/>
            <person name="Davenport K.W."/>
            <person name="Daligault H."/>
            <person name="Chain P.S."/>
            <person name="Chen A."/>
            <person name="Mavromatis K."/>
            <person name="Markowitz V."/>
            <person name="Szeto E."/>
            <person name="Mikhailova N."/>
            <person name="Pati A."/>
            <person name="Wagner M."/>
            <person name="Woyke T."/>
            <person name="Ollivier B."/>
            <person name="Klenk H.P."/>
            <person name="Spring S."/>
            <person name="Loy A."/>
        </authorList>
    </citation>
    <scope>NUCLEOTIDE SEQUENCE [LARGE SCALE GENOMIC DNA]</scope>
    <source>
        <strain evidence="11">ATCC BAA-275 / DSM 13257 / NCIMB 13706 / S10</strain>
    </source>
</reference>
<keyword evidence="5" id="KW-0418">Kinase</keyword>
<dbReference type="CDD" id="cd00130">
    <property type="entry name" value="PAS"/>
    <property type="match status" value="3"/>
</dbReference>
<dbReference type="SMART" id="SM00387">
    <property type="entry name" value="HATPase_c"/>
    <property type="match status" value="1"/>
</dbReference>
<dbReference type="NCBIfam" id="TIGR00229">
    <property type="entry name" value="sensory_box"/>
    <property type="match status" value="3"/>
</dbReference>
<dbReference type="Pfam" id="PF00512">
    <property type="entry name" value="HisKA"/>
    <property type="match status" value="1"/>
</dbReference>
<dbReference type="SUPFAM" id="SSF55785">
    <property type="entry name" value="PYP-like sensor domain (PAS domain)"/>
    <property type="match status" value="3"/>
</dbReference>
<keyword evidence="3" id="KW-0597">Phosphoprotein</keyword>
<dbReference type="eggNOG" id="COG4191">
    <property type="taxonomic scope" value="Bacteria"/>
</dbReference>
<evidence type="ECO:0000259" key="7">
    <source>
        <dbReference type="PROSITE" id="PS50109"/>
    </source>
</evidence>
<dbReference type="AlphaFoldDB" id="J7IRM7"/>
<keyword evidence="6" id="KW-0902">Two-component regulatory system</keyword>
<dbReference type="InterPro" id="IPR000700">
    <property type="entry name" value="PAS-assoc_C"/>
</dbReference>
<evidence type="ECO:0000313" key="10">
    <source>
        <dbReference type="EMBL" id="AFQ44285.1"/>
    </source>
</evidence>
<dbReference type="InterPro" id="IPR052162">
    <property type="entry name" value="Sensor_kinase/Photoreceptor"/>
</dbReference>
<protein>
    <recommendedName>
        <fullName evidence="2">histidine kinase</fullName>
        <ecNumber evidence="2">2.7.13.3</ecNumber>
    </recommendedName>
</protein>
<dbReference type="EC" id="2.7.13.3" evidence="2"/>
<dbReference type="InterPro" id="IPR035965">
    <property type="entry name" value="PAS-like_dom_sf"/>
</dbReference>
<dbReference type="SUPFAM" id="SSF47384">
    <property type="entry name" value="Homodimeric domain of signal transducing histidine kinase"/>
    <property type="match status" value="1"/>
</dbReference>
<evidence type="ECO:0000256" key="6">
    <source>
        <dbReference type="ARBA" id="ARBA00023012"/>
    </source>
</evidence>
<dbReference type="STRING" id="768704.Desmer_2359"/>
<evidence type="ECO:0000313" key="11">
    <source>
        <dbReference type="Proteomes" id="UP000005262"/>
    </source>
</evidence>
<proteinExistence type="predicted"/>
<organism evidence="10 11">
    <name type="scientific">Desulfosporosinus meridiei (strain ATCC BAA-275 / DSM 13257 / KCTC 12902 / NCIMB 13706 / S10)</name>
    <dbReference type="NCBI Taxonomy" id="768704"/>
    <lineage>
        <taxon>Bacteria</taxon>
        <taxon>Bacillati</taxon>
        <taxon>Bacillota</taxon>
        <taxon>Clostridia</taxon>
        <taxon>Eubacteriales</taxon>
        <taxon>Desulfitobacteriaceae</taxon>
        <taxon>Desulfosporosinus</taxon>
    </lineage>
</organism>
<dbReference type="InterPro" id="IPR005467">
    <property type="entry name" value="His_kinase_dom"/>
</dbReference>
<evidence type="ECO:0000256" key="5">
    <source>
        <dbReference type="ARBA" id="ARBA00022777"/>
    </source>
</evidence>
<name>J7IRM7_DESMD</name>
<keyword evidence="11" id="KW-1185">Reference proteome</keyword>
<evidence type="ECO:0000256" key="3">
    <source>
        <dbReference type="ARBA" id="ARBA00022553"/>
    </source>
</evidence>
<dbReference type="Gene3D" id="1.10.287.130">
    <property type="match status" value="1"/>
</dbReference>
<dbReference type="PROSITE" id="PS50109">
    <property type="entry name" value="HIS_KIN"/>
    <property type="match status" value="1"/>
</dbReference>
<dbReference type="Pfam" id="PF13426">
    <property type="entry name" value="PAS_9"/>
    <property type="match status" value="3"/>
</dbReference>
<dbReference type="PANTHER" id="PTHR43304">
    <property type="entry name" value="PHYTOCHROME-LIKE PROTEIN CPH1"/>
    <property type="match status" value="1"/>
</dbReference>
<dbReference type="RefSeq" id="WP_014903199.1">
    <property type="nucleotide sequence ID" value="NC_018515.1"/>
</dbReference>
<dbReference type="Gene3D" id="3.30.565.10">
    <property type="entry name" value="Histidine kinase-like ATPase, C-terminal domain"/>
    <property type="match status" value="1"/>
</dbReference>
<dbReference type="Gene3D" id="3.30.450.20">
    <property type="entry name" value="PAS domain"/>
    <property type="match status" value="3"/>
</dbReference>
<keyword evidence="4" id="KW-0808">Transferase</keyword>
<sequence>MSRQYRRKMNFKLAANQPIDISQKMESYHQSNELYRVLVDQAGVGIFVTDWEYRLININSCLCSMFGYAKEELKEKNLLELIVTDSLNNGYDLVSIIKEGKKIIEELWCRRKDNSVFLCELTINILSEGRLQGIARNITKYRQTELALKESVARYQAVVEDQIELIRRFRPDGTLTFLNSAFCKYYGKDMAELLGHNFMELFPAEDRETVKRQIFSLNKDNPVAIAERRFIRSNGEVVWQQWTNRAVFNESGQIVEYQSVGRDITNQKQVEEQLKQSEARYRAIVEDQVELIRRFNTDGTLTFVNGSFGKFIGQPVEEIIGQNFTTFIRADDREEIRRKVYALTPENPVVVTEPRFVDNQGKVHWTQWVNRAILNEHGEIVEYQSVGRDITAQKKAELKIAEAREATERASRVATLAVIGGGIAHEINQPLNAIKVLAETILYLYNSRKEVPREEIIKSVTNISRQVDRIDSIVNHLRSFLKYRQSFDYVPCDINEVVEHSLPLVNNQILSRRIKVIKKLEAVSPVCGCFVRFEEVVLNLLMNAVQALEPYKQEHKEIVISTWVADHKIHLTVRDNGPGIDPEIAQKIFEPFFSTKDASSSMGLGMSIVHSIVMSSNGTIAVANNPGGGACIHITFPSC</sequence>
<dbReference type="InterPro" id="IPR000014">
    <property type="entry name" value="PAS"/>
</dbReference>
<reference evidence="11" key="2">
    <citation type="submission" date="2012-08" db="EMBL/GenBank/DDBJ databases">
        <title>Finished genome of Desulfosporosinus meridiei DSM 13257.</title>
        <authorList>
            <person name="Huntemann M."/>
            <person name="Wei C.-L."/>
            <person name="Han J."/>
            <person name="Detter J.C."/>
            <person name="Han C."/>
            <person name="Davenport K."/>
            <person name="Daligault H."/>
            <person name="Erkkila T."/>
            <person name="Gu W."/>
            <person name="Munk A.C.C."/>
            <person name="Teshima H."/>
            <person name="Xu Y."/>
            <person name="Chain P."/>
            <person name="Tapia R."/>
            <person name="Chen A."/>
            <person name="Krypides N."/>
            <person name="Mavromatis K."/>
            <person name="Markowitz V."/>
            <person name="Szeto E."/>
            <person name="Ivanova N."/>
            <person name="Mikhailova N."/>
            <person name="Ovchinnikova G."/>
            <person name="Pagani I."/>
            <person name="Pati A."/>
            <person name="Goodwin L."/>
            <person name="Peters L."/>
            <person name="Pitluck S."/>
            <person name="Woyke T."/>
            <person name="Pester M."/>
            <person name="Spring S."/>
            <person name="Ollivier B."/>
            <person name="Rattei T."/>
            <person name="Klenk H.-P."/>
            <person name="Wagner M."/>
            <person name="Loy A."/>
        </authorList>
    </citation>
    <scope>NUCLEOTIDE SEQUENCE [LARGE SCALE GENOMIC DNA]</scope>
    <source>
        <strain evidence="11">ATCC BAA-275 / DSM 13257 / NCIMB 13706 / S10</strain>
    </source>
</reference>
<feature type="domain" description="PAS" evidence="8">
    <location>
        <begin position="151"/>
        <end position="221"/>
    </location>
</feature>
<feature type="domain" description="Histidine kinase" evidence="7">
    <location>
        <begin position="422"/>
        <end position="639"/>
    </location>
</feature>
<comment type="catalytic activity">
    <reaction evidence="1">
        <text>ATP + protein L-histidine = ADP + protein N-phospho-L-histidine.</text>
        <dbReference type="EC" id="2.7.13.3"/>
    </reaction>
</comment>
<dbReference type="KEGG" id="dmi:Desmer_2359"/>
<dbReference type="InterPro" id="IPR004358">
    <property type="entry name" value="Sig_transdc_His_kin-like_C"/>
</dbReference>
<evidence type="ECO:0000256" key="2">
    <source>
        <dbReference type="ARBA" id="ARBA00012438"/>
    </source>
</evidence>
<accession>J7IRM7</accession>
<dbReference type="CDD" id="cd00082">
    <property type="entry name" value="HisKA"/>
    <property type="match status" value="1"/>
</dbReference>
<gene>
    <name evidence="10" type="ordered locus">Desmer_2359</name>
</gene>
<feature type="domain" description="PAS" evidence="8">
    <location>
        <begin position="31"/>
        <end position="82"/>
    </location>
</feature>
<dbReference type="eggNOG" id="COG2205">
    <property type="taxonomic scope" value="Bacteria"/>
</dbReference>
<feature type="domain" description="PAC" evidence="9">
    <location>
        <begin position="224"/>
        <end position="276"/>
    </location>
</feature>
<dbReference type="Pfam" id="PF02518">
    <property type="entry name" value="HATPase_c"/>
    <property type="match status" value="1"/>
</dbReference>
<dbReference type="SMART" id="SM00091">
    <property type="entry name" value="PAS"/>
    <property type="match status" value="3"/>
</dbReference>
<dbReference type="InterPro" id="IPR003594">
    <property type="entry name" value="HATPase_dom"/>
</dbReference>
<evidence type="ECO:0000259" key="8">
    <source>
        <dbReference type="PROSITE" id="PS50112"/>
    </source>
</evidence>
<dbReference type="InterPro" id="IPR001610">
    <property type="entry name" value="PAC"/>
</dbReference>
<evidence type="ECO:0000256" key="4">
    <source>
        <dbReference type="ARBA" id="ARBA00022679"/>
    </source>
</evidence>
<dbReference type="Proteomes" id="UP000005262">
    <property type="component" value="Chromosome"/>
</dbReference>
<dbReference type="eggNOG" id="COG2202">
    <property type="taxonomic scope" value="Bacteria"/>
</dbReference>
<evidence type="ECO:0000259" key="9">
    <source>
        <dbReference type="PROSITE" id="PS50113"/>
    </source>
</evidence>
<dbReference type="PROSITE" id="PS50112">
    <property type="entry name" value="PAS"/>
    <property type="match status" value="3"/>
</dbReference>
<dbReference type="PANTHER" id="PTHR43304:SF1">
    <property type="entry name" value="PAC DOMAIN-CONTAINING PROTEIN"/>
    <property type="match status" value="1"/>
</dbReference>
<evidence type="ECO:0000256" key="1">
    <source>
        <dbReference type="ARBA" id="ARBA00000085"/>
    </source>
</evidence>
<dbReference type="PRINTS" id="PR00344">
    <property type="entry name" value="BCTRLSENSOR"/>
</dbReference>
<dbReference type="OrthoDB" id="9784397at2"/>
<dbReference type="InterPro" id="IPR036890">
    <property type="entry name" value="HATPase_C_sf"/>
</dbReference>
<dbReference type="SMART" id="SM00086">
    <property type="entry name" value="PAC"/>
    <property type="match status" value="2"/>
</dbReference>
<dbReference type="HOGENOM" id="CLU_422572_0_0_9"/>
<feature type="domain" description="PAS" evidence="8">
    <location>
        <begin position="277"/>
        <end position="347"/>
    </location>
</feature>
<dbReference type="InterPro" id="IPR036097">
    <property type="entry name" value="HisK_dim/P_sf"/>
</dbReference>
<feature type="domain" description="PAC" evidence="9">
    <location>
        <begin position="350"/>
        <end position="402"/>
    </location>
</feature>
<dbReference type="GO" id="GO:0000155">
    <property type="term" value="F:phosphorelay sensor kinase activity"/>
    <property type="evidence" value="ECO:0007669"/>
    <property type="project" value="InterPro"/>
</dbReference>
<dbReference type="EMBL" id="CP003629">
    <property type="protein sequence ID" value="AFQ44285.1"/>
    <property type="molecule type" value="Genomic_DNA"/>
</dbReference>